<feature type="compositionally biased region" description="Basic and acidic residues" evidence="1">
    <location>
        <begin position="18"/>
        <end position="45"/>
    </location>
</feature>
<dbReference type="CDD" id="cd00303">
    <property type="entry name" value="retropepsin_like"/>
    <property type="match status" value="1"/>
</dbReference>
<dbReference type="InterPro" id="IPR021109">
    <property type="entry name" value="Peptidase_aspartic_dom_sf"/>
</dbReference>
<evidence type="ECO:0000313" key="3">
    <source>
        <dbReference type="Proteomes" id="UP000187455"/>
    </source>
</evidence>
<feature type="compositionally biased region" description="Polar residues" evidence="1">
    <location>
        <begin position="1"/>
        <end position="15"/>
    </location>
</feature>
<dbReference type="Proteomes" id="UP000187455">
    <property type="component" value="Unassembled WGS sequence"/>
</dbReference>
<comment type="caution">
    <text evidence="2">The sequence shown here is derived from an EMBL/GenBank/DDBJ whole genome shotgun (WGS) entry which is preliminary data.</text>
</comment>
<protein>
    <submittedName>
        <fullName evidence="2">Uncharacterized protein</fullName>
    </submittedName>
</protein>
<sequence length="643" mass="72947">MTTENSTNFQESAGNPQEKVEASKDRITLRKKSITDQENPQHDGAQRGGSLTELFSALAVSDDPKNNTNNRRISRIAISDFSDVEDAENIIPMPKPGIPEAPYFDGLDVEPFLNCMKSLAIKSGITGAQLASTLPSYCSPKIRSFLRESYVFRTRNWKNLKEFMIETYKNKEISKFKIKDLDYIVSKEWNYENSFSLINEFKVVARDLINRKVIMEDVAVSKISKILPGSYIKAGLLAQGERSISNMFISLEEAVMFTQKCFTLLEKRKEFSQNTDESVKTYFQQPKVNEKRVSRLCVYCDKEWHYRTECNALNRDIESKKVKINQENQICFYDGQPISTNFGSGGMVAFVEKSYSARLCTIDIEDYKGSQYIERPGFSDTEIVYSDHDVLMAKRKLEATESSIKKVQKTAKPDLFDSVEQKNKTSKQHNNKLALPKIDESMNSDLLEETLKLTIPVTIRQLITSNPDYRKQLAELIRMRKIPIDNKISELINSNTDINLSQLMKASNIIKVNGNLCGFPVKFTFDTGSMLNLVNKEIIEKMKSKGITIQSDLASYNLKGIYGESVSTSIELPDCSIEIAGSKTRAHLVVTDSDSFEVLLGMPWIRSVKLSSKMKSDGIAEFTISSKLLQHFVQICQEENKTN</sequence>
<feature type="region of interest" description="Disordered" evidence="1">
    <location>
        <begin position="1"/>
        <end position="48"/>
    </location>
</feature>
<accession>A0A1R0GXL8</accession>
<gene>
    <name evidence="2" type="ORF">AYI68_g4255</name>
</gene>
<dbReference type="Pfam" id="PF08284">
    <property type="entry name" value="RVP_2"/>
    <property type="match status" value="1"/>
</dbReference>
<dbReference type="AlphaFoldDB" id="A0A1R0GXL8"/>
<dbReference type="Gene3D" id="2.40.70.10">
    <property type="entry name" value="Acid Proteases"/>
    <property type="match status" value="1"/>
</dbReference>
<name>A0A1R0GXL8_9FUNG</name>
<evidence type="ECO:0000256" key="1">
    <source>
        <dbReference type="SAM" id="MobiDB-lite"/>
    </source>
</evidence>
<dbReference type="SUPFAM" id="SSF50630">
    <property type="entry name" value="Acid proteases"/>
    <property type="match status" value="1"/>
</dbReference>
<evidence type="ECO:0000313" key="2">
    <source>
        <dbReference type="EMBL" id="OLY81637.1"/>
    </source>
</evidence>
<dbReference type="EMBL" id="LSSL01002293">
    <property type="protein sequence ID" value="OLY81637.1"/>
    <property type="molecule type" value="Genomic_DNA"/>
</dbReference>
<keyword evidence="3" id="KW-1185">Reference proteome</keyword>
<proteinExistence type="predicted"/>
<organism evidence="2 3">
    <name type="scientific">Smittium mucronatum</name>
    <dbReference type="NCBI Taxonomy" id="133383"/>
    <lineage>
        <taxon>Eukaryota</taxon>
        <taxon>Fungi</taxon>
        <taxon>Fungi incertae sedis</taxon>
        <taxon>Zoopagomycota</taxon>
        <taxon>Kickxellomycotina</taxon>
        <taxon>Harpellomycetes</taxon>
        <taxon>Harpellales</taxon>
        <taxon>Legeriomycetaceae</taxon>
        <taxon>Smittium</taxon>
    </lineage>
</organism>
<dbReference type="OrthoDB" id="5536611at2759"/>
<reference evidence="2 3" key="1">
    <citation type="journal article" date="2016" name="Mol. Biol. Evol.">
        <title>Genome-Wide Survey of Gut Fungi (Harpellales) Reveals the First Horizontally Transferred Ubiquitin Gene from a Mosquito Host.</title>
        <authorList>
            <person name="Wang Y."/>
            <person name="White M.M."/>
            <person name="Kvist S."/>
            <person name="Moncalvo J.M."/>
        </authorList>
    </citation>
    <scope>NUCLEOTIDE SEQUENCE [LARGE SCALE GENOMIC DNA]</scope>
    <source>
        <strain evidence="2 3">ALG-7-W6</strain>
    </source>
</reference>
<dbReference type="STRING" id="133383.A0A1R0GXL8"/>